<evidence type="ECO:0000313" key="1">
    <source>
        <dbReference type="EMBL" id="ABO69721.1"/>
    </source>
</evidence>
<dbReference type="VEuPathDB" id="MicrosporidiaDB:NBO_716gi001"/>
<dbReference type="InterPro" id="IPR026270">
    <property type="entry name" value="SRP72"/>
</dbReference>
<dbReference type="GO" id="GO:0043022">
    <property type="term" value="F:ribosome binding"/>
    <property type="evidence" value="ECO:0007669"/>
    <property type="project" value="TreeGrafter"/>
</dbReference>
<dbReference type="EMBL" id="EF103588">
    <property type="protein sequence ID" value="ABO69721.1"/>
    <property type="molecule type" value="Genomic_DNA"/>
</dbReference>
<reference evidence="1" key="1">
    <citation type="journal article" date="2007" name="J. Eukaryot. Microbiol.">
        <title>A complete Sec61 complex in Nosema bombycis and its comparative genomics analyses.</title>
        <authorList>
            <person name="Wu Z."/>
            <person name="Li Y."/>
            <person name="Pan G."/>
            <person name="Li C."/>
            <person name="Hu J."/>
            <person name="Liu H."/>
            <person name="Zhou Z."/>
            <person name="Xiang Z."/>
        </authorList>
    </citation>
    <scope>NUCLEOTIDE SEQUENCE</scope>
</reference>
<dbReference type="Gene3D" id="1.25.40.10">
    <property type="entry name" value="Tetratricopeptide repeat domain"/>
    <property type="match status" value="1"/>
</dbReference>
<dbReference type="Pfam" id="PF17004">
    <property type="entry name" value="SRP_TPR_like"/>
    <property type="match status" value="1"/>
</dbReference>
<name>A5JEL0_NOSBO</name>
<accession>A5JEL0</accession>
<dbReference type="InterPro" id="IPR011990">
    <property type="entry name" value="TPR-like_helical_dom_sf"/>
</dbReference>
<dbReference type="AlphaFoldDB" id="A5JEL0"/>
<dbReference type="PANTHER" id="PTHR14094">
    <property type="entry name" value="SIGNAL RECOGNITION PARTICLE 72"/>
    <property type="match status" value="1"/>
</dbReference>
<dbReference type="GO" id="GO:0008312">
    <property type="term" value="F:7S RNA binding"/>
    <property type="evidence" value="ECO:0007669"/>
    <property type="project" value="TreeGrafter"/>
</dbReference>
<dbReference type="GO" id="GO:0005786">
    <property type="term" value="C:signal recognition particle, endoplasmic reticulum targeting"/>
    <property type="evidence" value="ECO:0007669"/>
    <property type="project" value="TreeGrafter"/>
</dbReference>
<dbReference type="GO" id="GO:0006614">
    <property type="term" value="P:SRP-dependent cotranslational protein targeting to membrane"/>
    <property type="evidence" value="ECO:0007669"/>
    <property type="project" value="InterPro"/>
</dbReference>
<organism evidence="1">
    <name type="scientific">Nosema bombycis</name>
    <name type="common">Microsporidian parasite</name>
    <name type="synonym">Pebrine of silkworm</name>
    <dbReference type="NCBI Taxonomy" id="27978"/>
    <lineage>
        <taxon>Eukaryota</taxon>
        <taxon>Fungi</taxon>
        <taxon>Fungi incertae sedis</taxon>
        <taxon>Microsporidia</taxon>
        <taxon>Nosematidae</taxon>
        <taxon>Nosema</taxon>
    </lineage>
</organism>
<proteinExistence type="predicted"/>
<sequence>MVNLNEIETIESYEKIAKLEGDEYNQYKVIALINLDKFKEALKFVQPGSFEAAYIYYKLKNYKKALKIISKFKDEKSFILKSQILYSIGFYNKAYEILRNMR</sequence>
<dbReference type="PANTHER" id="PTHR14094:SF9">
    <property type="entry name" value="SIGNAL RECOGNITION PARTICLE SUBUNIT SRP72"/>
    <property type="match status" value="1"/>
</dbReference>
<protein>
    <submittedName>
        <fullName evidence="1">Uncharacterized protein</fullName>
    </submittedName>
</protein>
<dbReference type="InterPro" id="IPR031545">
    <property type="entry name" value="SRP72_TPR-like"/>
</dbReference>